<sequence length="152" mass="17184">MVLVMSVSHKVADAATMIAFAKAWANATTLRSSDEVVPSFKAASLLRPRDPCPINLPFIRRATANKKKNLYIARRYMFHATKIAAIRAKAASSSVQRPTRVEALEKAKDLFAQDPEEKKGFQFDHVWPILKDAEKWLDPLRKETTKRHHSDG</sequence>
<reference evidence="1 2" key="1">
    <citation type="journal article" date="2021" name="Hortic Res">
        <title>High-quality reference genome and annotation aids understanding of berry development for evergreen blueberry (Vaccinium darrowii).</title>
        <authorList>
            <person name="Yu J."/>
            <person name="Hulse-Kemp A.M."/>
            <person name="Babiker E."/>
            <person name="Staton M."/>
        </authorList>
    </citation>
    <scope>NUCLEOTIDE SEQUENCE [LARGE SCALE GENOMIC DNA]</scope>
    <source>
        <strain evidence="2">cv. NJ 8807/NJ 8810</strain>
        <tissue evidence="1">Young leaf</tissue>
    </source>
</reference>
<evidence type="ECO:0000313" key="1">
    <source>
        <dbReference type="EMBL" id="KAH7837251.1"/>
    </source>
</evidence>
<dbReference type="Proteomes" id="UP000828048">
    <property type="component" value="Chromosome 6"/>
</dbReference>
<evidence type="ECO:0000313" key="2">
    <source>
        <dbReference type="Proteomes" id="UP000828048"/>
    </source>
</evidence>
<dbReference type="EMBL" id="CM037156">
    <property type="protein sequence ID" value="KAH7837251.1"/>
    <property type="molecule type" value="Genomic_DNA"/>
</dbReference>
<accession>A0ACB7X977</accession>
<proteinExistence type="predicted"/>
<organism evidence="1 2">
    <name type="scientific">Vaccinium darrowii</name>
    <dbReference type="NCBI Taxonomy" id="229202"/>
    <lineage>
        <taxon>Eukaryota</taxon>
        <taxon>Viridiplantae</taxon>
        <taxon>Streptophyta</taxon>
        <taxon>Embryophyta</taxon>
        <taxon>Tracheophyta</taxon>
        <taxon>Spermatophyta</taxon>
        <taxon>Magnoliopsida</taxon>
        <taxon>eudicotyledons</taxon>
        <taxon>Gunneridae</taxon>
        <taxon>Pentapetalae</taxon>
        <taxon>asterids</taxon>
        <taxon>Ericales</taxon>
        <taxon>Ericaceae</taxon>
        <taxon>Vaccinioideae</taxon>
        <taxon>Vaccinieae</taxon>
        <taxon>Vaccinium</taxon>
    </lineage>
</organism>
<comment type="caution">
    <text evidence="1">The sequence shown here is derived from an EMBL/GenBank/DDBJ whole genome shotgun (WGS) entry which is preliminary data.</text>
</comment>
<protein>
    <submittedName>
        <fullName evidence="1">Uncharacterized protein</fullName>
    </submittedName>
</protein>
<name>A0ACB7X977_9ERIC</name>
<gene>
    <name evidence="1" type="ORF">Vadar_011635</name>
</gene>
<keyword evidence="2" id="KW-1185">Reference proteome</keyword>